<evidence type="ECO:0000313" key="2">
    <source>
        <dbReference type="Proteomes" id="UP000248132"/>
    </source>
</evidence>
<sequence>MRKLYLSILYVLLLSLVISGAILLSKPSEKNRAAGNIGNIGASYIKNSLYISRELKKEEIEVVNNSPDIDLHAYLAEDKYGRVSLNLTYSLSGRRIIKKIDKSSLPEIRNMFSFRELSGEGYRLYSMILNKNMKKLYFYAERKKDKKYTHTTVYSYNMENSQIEKIIYGYGEFSKFFISPEGEYNAFSYKVCPLNISGNEKTVTIIISCSNDKIVFNSDADSVRKPIGTTGNFYVYSYDFIGWRLNSICELNQQIRAKDNQRNMIKSTVKYNLNGKTSNSGK</sequence>
<dbReference type="SUPFAM" id="SSF82171">
    <property type="entry name" value="DPP6 N-terminal domain-like"/>
    <property type="match status" value="1"/>
</dbReference>
<reference evidence="1 2" key="1">
    <citation type="submission" date="2018-06" db="EMBL/GenBank/DDBJ databases">
        <title>Genomic Encyclopedia of Type Strains, Phase I: the one thousand microbial genomes (KMG-I) project.</title>
        <authorList>
            <person name="Kyrpides N."/>
        </authorList>
    </citation>
    <scope>NUCLEOTIDE SEQUENCE [LARGE SCALE GENOMIC DNA]</scope>
    <source>
        <strain evidence="1 2">DSM 19573</strain>
    </source>
</reference>
<keyword evidence="2" id="KW-1185">Reference proteome</keyword>
<organism evidence="1 2">
    <name type="scientific">Ruminiclostridium sufflavum DSM 19573</name>
    <dbReference type="NCBI Taxonomy" id="1121337"/>
    <lineage>
        <taxon>Bacteria</taxon>
        <taxon>Bacillati</taxon>
        <taxon>Bacillota</taxon>
        <taxon>Clostridia</taxon>
        <taxon>Eubacteriales</taxon>
        <taxon>Oscillospiraceae</taxon>
        <taxon>Ruminiclostridium</taxon>
    </lineage>
</organism>
<comment type="caution">
    <text evidence="1">The sequence shown here is derived from an EMBL/GenBank/DDBJ whole genome shotgun (WGS) entry which is preliminary data.</text>
</comment>
<dbReference type="AlphaFoldDB" id="A0A318XQT1"/>
<proteinExistence type="predicted"/>
<accession>A0A318XQT1</accession>
<gene>
    <name evidence="1" type="ORF">LY28_01426</name>
</gene>
<dbReference type="RefSeq" id="WP_110461467.1">
    <property type="nucleotide sequence ID" value="NZ_QKMR01000006.1"/>
</dbReference>
<name>A0A318XQT1_9FIRM</name>
<evidence type="ECO:0000313" key="1">
    <source>
        <dbReference type="EMBL" id="PYG88575.1"/>
    </source>
</evidence>
<dbReference type="EMBL" id="QKMR01000006">
    <property type="protein sequence ID" value="PYG88575.1"/>
    <property type="molecule type" value="Genomic_DNA"/>
</dbReference>
<dbReference type="Proteomes" id="UP000248132">
    <property type="component" value="Unassembled WGS sequence"/>
</dbReference>
<dbReference type="OrthoDB" id="1739358at2"/>
<protein>
    <submittedName>
        <fullName evidence="1">Uncharacterized protein</fullName>
    </submittedName>
</protein>